<dbReference type="InParanoid" id="A0A6P8HZS0"/>
<evidence type="ECO:0000256" key="4">
    <source>
        <dbReference type="ARBA" id="ARBA00023157"/>
    </source>
</evidence>
<dbReference type="Gene3D" id="3.90.215.10">
    <property type="entry name" value="Gamma Fibrinogen, chain A, domain 1"/>
    <property type="match status" value="1"/>
</dbReference>
<protein>
    <submittedName>
        <fullName evidence="8">Uncharacterized protein LOC116294668</fullName>
    </submittedName>
</protein>
<gene>
    <name evidence="8" type="primary">LOC116294668</name>
</gene>
<keyword evidence="2" id="KW-0430">Lectin</keyword>
<dbReference type="PANTHER" id="PTHR16146">
    <property type="entry name" value="INTELECTIN"/>
    <property type="match status" value="1"/>
</dbReference>
<feature type="non-terminal residue" evidence="8">
    <location>
        <position position="1"/>
    </location>
</feature>
<dbReference type="Proteomes" id="UP000515163">
    <property type="component" value="Unplaced"/>
</dbReference>
<evidence type="ECO:0000259" key="6">
    <source>
        <dbReference type="PROSITE" id="PS51406"/>
    </source>
</evidence>
<evidence type="ECO:0000256" key="1">
    <source>
        <dbReference type="ARBA" id="ARBA00022723"/>
    </source>
</evidence>
<evidence type="ECO:0000256" key="2">
    <source>
        <dbReference type="ARBA" id="ARBA00022734"/>
    </source>
</evidence>
<sequence>QTCNDSEFTKEKPGSYLRSHVKETFQTETASLCRVMCYLDGVCMSYNYHQTSGHCEINDSDHLQYPKDLVKKTGFTYVGTKNVCASKPCPAMDICQTGVNSREYTCIKIVTLGSKERPAKSCLHILANGFSYGSGVYVLDPANTGKPIEAYCDMTTDGGGWTKIKRLYLKNPSSLEIKDYNTYRIIGQYNNNDRSVLPTSKALLDIHQKMGFHQIHFYCYKKSVGRVVSIMTKNDTAGQHVIHFFMTLGEVSSVFPTACGSFDRLPEDTSILAQNCSLWGKINSTTIQVDTWGSHDHRWKRRLSNYPFGIEGSMKFSSHNNGSCDDIGEPMNINDTWQISVR</sequence>
<accession>A0A6P8HZS0</accession>
<name>A0A6P8HZS0_ACTTE</name>
<dbReference type="SUPFAM" id="SSF56496">
    <property type="entry name" value="Fibrinogen C-terminal domain-like"/>
    <property type="match status" value="1"/>
</dbReference>
<dbReference type="InterPro" id="IPR002181">
    <property type="entry name" value="Fibrinogen_a/b/g_C_dom"/>
</dbReference>
<dbReference type="GO" id="GO:0070492">
    <property type="term" value="F:oligosaccharide binding"/>
    <property type="evidence" value="ECO:0007669"/>
    <property type="project" value="TreeGrafter"/>
</dbReference>
<feature type="domain" description="Apple" evidence="5">
    <location>
        <begin position="3"/>
        <end position="84"/>
    </location>
</feature>
<dbReference type="Pfam" id="PF00147">
    <property type="entry name" value="Fibrinogen_C"/>
    <property type="match status" value="1"/>
</dbReference>
<dbReference type="GeneID" id="116294668"/>
<dbReference type="GO" id="GO:0046872">
    <property type="term" value="F:metal ion binding"/>
    <property type="evidence" value="ECO:0007669"/>
    <property type="project" value="UniProtKB-KW"/>
</dbReference>
<evidence type="ECO:0000313" key="7">
    <source>
        <dbReference type="Proteomes" id="UP000515163"/>
    </source>
</evidence>
<reference evidence="8" key="1">
    <citation type="submission" date="2025-08" db="UniProtKB">
        <authorList>
            <consortium name="RefSeq"/>
        </authorList>
    </citation>
    <scope>IDENTIFICATION</scope>
    <source>
        <tissue evidence="8">Tentacle</tissue>
    </source>
</reference>
<dbReference type="SUPFAM" id="SSF57414">
    <property type="entry name" value="Hairpin loop containing domain-like"/>
    <property type="match status" value="1"/>
</dbReference>
<dbReference type="RefSeq" id="XP_031558175.1">
    <property type="nucleotide sequence ID" value="XM_031702315.1"/>
</dbReference>
<dbReference type="PROSITE" id="PS50948">
    <property type="entry name" value="PAN"/>
    <property type="match status" value="1"/>
</dbReference>
<dbReference type="Pfam" id="PF00024">
    <property type="entry name" value="PAN_1"/>
    <property type="match status" value="1"/>
</dbReference>
<keyword evidence="7" id="KW-1185">Reference proteome</keyword>
<keyword evidence="4" id="KW-1015">Disulfide bond</keyword>
<evidence type="ECO:0000259" key="5">
    <source>
        <dbReference type="PROSITE" id="PS50948"/>
    </source>
</evidence>
<dbReference type="Gene3D" id="3.50.4.10">
    <property type="entry name" value="Hepatocyte Growth Factor"/>
    <property type="match status" value="1"/>
</dbReference>
<dbReference type="KEGG" id="aten:116294668"/>
<dbReference type="AlphaFoldDB" id="A0A6P8HZS0"/>
<dbReference type="PANTHER" id="PTHR16146:SF46">
    <property type="entry name" value="INTELECTIN-1A-RELATED"/>
    <property type="match status" value="1"/>
</dbReference>
<dbReference type="InterPro" id="IPR014716">
    <property type="entry name" value="Fibrinogen_a/b/g_C_1"/>
</dbReference>
<proteinExistence type="predicted"/>
<keyword evidence="1" id="KW-0479">Metal-binding</keyword>
<keyword evidence="3" id="KW-0106">Calcium</keyword>
<evidence type="ECO:0000256" key="3">
    <source>
        <dbReference type="ARBA" id="ARBA00022837"/>
    </source>
</evidence>
<feature type="domain" description="Fibrinogen C-terminal" evidence="6">
    <location>
        <begin position="113"/>
        <end position="166"/>
    </location>
</feature>
<dbReference type="InterPro" id="IPR036056">
    <property type="entry name" value="Fibrinogen-like_C"/>
</dbReference>
<dbReference type="PROSITE" id="PS51406">
    <property type="entry name" value="FIBRINOGEN_C_2"/>
    <property type="match status" value="1"/>
</dbReference>
<dbReference type="GO" id="GO:0005615">
    <property type="term" value="C:extracellular space"/>
    <property type="evidence" value="ECO:0007669"/>
    <property type="project" value="TreeGrafter"/>
</dbReference>
<evidence type="ECO:0000313" key="8">
    <source>
        <dbReference type="RefSeq" id="XP_031558175.1"/>
    </source>
</evidence>
<organism evidence="7 8">
    <name type="scientific">Actinia tenebrosa</name>
    <name type="common">Australian red waratah sea anemone</name>
    <dbReference type="NCBI Taxonomy" id="6105"/>
    <lineage>
        <taxon>Eukaryota</taxon>
        <taxon>Metazoa</taxon>
        <taxon>Cnidaria</taxon>
        <taxon>Anthozoa</taxon>
        <taxon>Hexacorallia</taxon>
        <taxon>Actiniaria</taxon>
        <taxon>Actiniidae</taxon>
        <taxon>Actinia</taxon>
    </lineage>
</organism>
<dbReference type="OrthoDB" id="5946350at2759"/>
<dbReference type="NCBIfam" id="NF040941">
    <property type="entry name" value="GGGWT_bact"/>
    <property type="match status" value="1"/>
</dbReference>
<dbReference type="InterPro" id="IPR003609">
    <property type="entry name" value="Pan_app"/>
</dbReference>